<evidence type="ECO:0000256" key="1">
    <source>
        <dbReference type="ARBA" id="ARBA00022990"/>
    </source>
</evidence>
<dbReference type="SUPFAM" id="SSF56784">
    <property type="entry name" value="HAD-like"/>
    <property type="match status" value="1"/>
</dbReference>
<dbReference type="InterPro" id="IPR011009">
    <property type="entry name" value="Kinase-like_dom_sf"/>
</dbReference>
<gene>
    <name evidence="3" type="primary">ADAL</name>
</gene>
<dbReference type="InterPro" id="IPR036412">
    <property type="entry name" value="HAD-like_sf"/>
</dbReference>
<keyword evidence="1" id="KW-0007">Acetylation</keyword>
<reference evidence="3" key="3">
    <citation type="submission" date="2025-08" db="UniProtKB">
        <authorList>
            <consortium name="Ensembl"/>
        </authorList>
    </citation>
    <scope>IDENTIFICATION</scope>
</reference>
<accession>A0A3P8Z2A9</accession>
<dbReference type="AlphaFoldDB" id="A0A3P8Z2A9"/>
<reference evidence="4" key="1">
    <citation type="journal article" date="2014" name="PLoS ONE">
        <title>The genome and linkage map of the northern pike (Esox lucius): conserved synteny revealed between the salmonid sister group and the Neoteleostei.</title>
        <authorList>
            <person name="Rondeau E.B."/>
            <person name="Minkley D.R."/>
            <person name="Leong J.S."/>
            <person name="Messmer A.M."/>
            <person name="Jantzen J.R."/>
            <person name="von Schalburg K.R."/>
            <person name="Lemon C."/>
            <person name="Bird N.H."/>
            <person name="Koop B.F."/>
        </authorList>
    </citation>
    <scope>NUCLEOTIDE SEQUENCE</scope>
</reference>
<dbReference type="InterPro" id="IPR006439">
    <property type="entry name" value="HAD-SF_hydro_IA"/>
</dbReference>
<dbReference type="InterPro" id="IPR023214">
    <property type="entry name" value="HAD_sf"/>
</dbReference>
<keyword evidence="4" id="KW-1185">Reference proteome</keyword>
<dbReference type="Gene3D" id="3.40.50.1000">
    <property type="entry name" value="HAD superfamily/HAD-like"/>
    <property type="match status" value="1"/>
</dbReference>
<dbReference type="Gene3D" id="3.30.200.20">
    <property type="entry name" value="Phosphorylase Kinase, domain 1"/>
    <property type="match status" value="1"/>
</dbReference>
<dbReference type="NCBIfam" id="TIGR02247">
    <property type="entry name" value="HAD-1A3-hyp"/>
    <property type="match status" value="1"/>
</dbReference>
<dbReference type="NCBIfam" id="TIGR01509">
    <property type="entry name" value="HAD-SF-IA-v3"/>
    <property type="match status" value="1"/>
</dbReference>
<dbReference type="Pfam" id="PF01636">
    <property type="entry name" value="APH"/>
    <property type="match status" value="1"/>
</dbReference>
<dbReference type="InterPro" id="IPR052898">
    <property type="entry name" value="ACAD10-like"/>
</dbReference>
<feature type="domain" description="Aminoglycoside phosphotransferase" evidence="2">
    <location>
        <begin position="307"/>
        <end position="518"/>
    </location>
</feature>
<reference evidence="3" key="4">
    <citation type="submission" date="2025-09" db="UniProtKB">
        <authorList>
            <consortium name="Ensembl"/>
        </authorList>
    </citation>
    <scope>IDENTIFICATION</scope>
</reference>
<dbReference type="PANTHER" id="PTHR47829">
    <property type="entry name" value="HYDROLASE, PUTATIVE (AFU_ORTHOLOGUE AFUA_1G12880)-RELATED"/>
    <property type="match status" value="1"/>
</dbReference>
<dbReference type="SFLD" id="SFLDS00003">
    <property type="entry name" value="Haloacid_Dehalogenase"/>
    <property type="match status" value="1"/>
</dbReference>
<dbReference type="Gene3D" id="3.90.1200.10">
    <property type="match status" value="1"/>
</dbReference>
<dbReference type="InterPro" id="IPR011945">
    <property type="entry name" value="HAD-SF_ppase_IA/epoxid_hydro_N"/>
</dbReference>
<dbReference type="CDD" id="cd02603">
    <property type="entry name" value="HAD_sEH-N_like"/>
    <property type="match status" value="1"/>
</dbReference>
<evidence type="ECO:0000313" key="3">
    <source>
        <dbReference type="Ensembl" id="ENSELUP00000022946.3"/>
    </source>
</evidence>
<dbReference type="SUPFAM" id="SSF56112">
    <property type="entry name" value="Protein kinase-like (PK-like)"/>
    <property type="match status" value="1"/>
</dbReference>
<dbReference type="Ensembl" id="ENSELUT00000034046.3">
    <property type="protein sequence ID" value="ENSELUP00000022946.3"/>
    <property type="gene ID" value="ENSELUG00000021898.3"/>
</dbReference>
<dbReference type="GeneTree" id="ENSGT00940000164635"/>
<dbReference type="Gene3D" id="1.10.150.240">
    <property type="entry name" value="Putative phosphatase, domain 2"/>
    <property type="match status" value="1"/>
</dbReference>
<reference evidence="3" key="2">
    <citation type="submission" date="2020-02" db="EMBL/GenBank/DDBJ databases">
        <title>Esox lucius (northern pike) genome, fEsoLuc1, primary haplotype.</title>
        <authorList>
            <person name="Myers G."/>
            <person name="Karagic N."/>
            <person name="Meyer A."/>
            <person name="Pippel M."/>
            <person name="Reichard M."/>
            <person name="Winkler S."/>
            <person name="Tracey A."/>
            <person name="Sims Y."/>
            <person name="Howe K."/>
            <person name="Rhie A."/>
            <person name="Formenti G."/>
            <person name="Durbin R."/>
            <person name="Fedrigo O."/>
            <person name="Jarvis E.D."/>
        </authorList>
    </citation>
    <scope>NUCLEOTIDE SEQUENCE [LARGE SCALE GENOMIC DNA]</scope>
</reference>
<dbReference type="SFLD" id="SFLDG01129">
    <property type="entry name" value="C1.5:_HAD__Beta-PGM__Phosphata"/>
    <property type="match status" value="1"/>
</dbReference>
<proteinExistence type="predicted"/>
<evidence type="ECO:0000313" key="4">
    <source>
        <dbReference type="Proteomes" id="UP000265140"/>
    </source>
</evidence>
<organism evidence="3 4">
    <name type="scientific">Esox lucius</name>
    <name type="common">Northern pike</name>
    <dbReference type="NCBI Taxonomy" id="8010"/>
    <lineage>
        <taxon>Eukaryota</taxon>
        <taxon>Metazoa</taxon>
        <taxon>Chordata</taxon>
        <taxon>Craniata</taxon>
        <taxon>Vertebrata</taxon>
        <taxon>Euteleostomi</taxon>
        <taxon>Actinopterygii</taxon>
        <taxon>Neopterygii</taxon>
        <taxon>Teleostei</taxon>
        <taxon>Protacanthopterygii</taxon>
        <taxon>Esociformes</taxon>
        <taxon>Esocidae</taxon>
        <taxon>Esox</taxon>
    </lineage>
</organism>
<name>A0A3P8Z2A9_ESOLU</name>
<dbReference type="Bgee" id="ENSELUG00000021898">
    <property type="expression patterns" value="Expressed in ovary and 15 other cell types or tissues"/>
</dbReference>
<dbReference type="InterPro" id="IPR041726">
    <property type="entry name" value="ACAD10_11_N"/>
</dbReference>
<dbReference type="PANTHER" id="PTHR47829:SF3">
    <property type="entry name" value="AMINOGLYCOSIDE PHOSPHOTRANSFERASE DOMAIN-CONTAINING PROTEIN"/>
    <property type="match status" value="1"/>
</dbReference>
<dbReference type="InterPro" id="IPR023198">
    <property type="entry name" value="PGP-like_dom2"/>
</dbReference>
<protein>
    <recommendedName>
        <fullName evidence="2">Aminoglycoside phosphotransferase domain-containing protein</fullName>
    </recommendedName>
</protein>
<dbReference type="Pfam" id="PF00702">
    <property type="entry name" value="Hydrolase"/>
    <property type="match status" value="1"/>
</dbReference>
<dbReference type="PRINTS" id="PR00413">
    <property type="entry name" value="HADHALOGNASE"/>
</dbReference>
<dbReference type="InterPro" id="IPR002575">
    <property type="entry name" value="Aminoglycoside_PTrfase"/>
</dbReference>
<evidence type="ECO:0000259" key="2">
    <source>
        <dbReference type="Pfam" id="PF01636"/>
    </source>
</evidence>
<dbReference type="CDD" id="cd05154">
    <property type="entry name" value="ACAD10_11_N-like"/>
    <property type="match status" value="1"/>
</dbReference>
<sequence>MMTMIRPAARFRSKLWSLMASRLSHNFAAMSTHKAVIFDMYGVLIPSPVKLVTLFEQQNSITPGTLGQAIRSGGEGNTWKSFMRGELGAEEFVEAFARQCSDIVSKCPRSPGKKAPIHSLSSSLLHPQAGRPVPIGLFLSALISGPMTRPLPVMMEAVQLARSRGLKTAVLSNNFLQPNGEPFMPLDRSLFDVIVESCKEGLSKPDPRIFHLCLDRLGVSAHEAVLLDDLEFNVKAAAQLGMHAIKVGDPTAAVEELGKVLWTPLSGCVHGTGPGSPIPMDQLTQYLRSHLPDKDPITVQQSPSITQTNSLYHLTSGGRHLLLRKQQKGCQAVDTEYRLLKALRGSSLPVPEIVDLCEDSSVLGVPFLLMEVCPGTRFRDPTLPGVDPGDRRAMYRAATNALSQIHQTDPGAVGLDGGVVSDSMGYQVEWWAKQYKDSRTPPVPAMERLIEWFPLHLPKPQRTTLVHGNFRLENLVFHPERPEVVAILDWGHSTLGDPRSDLTSSCVAHFVPWDNPLLTGMSDRDLVQLDIPSVEEVFHQYCHTMGLEEGVPDWQFYVAFHLFCLAVRARQLGDSRSSTSVQSISGRLAEQMSDLAWDFATKEGFRIFNAMPRGSHTALP</sequence>
<dbReference type="Proteomes" id="UP000265140">
    <property type="component" value="Chromosome 16"/>
</dbReference>